<dbReference type="GO" id="GO:0003723">
    <property type="term" value="F:RNA binding"/>
    <property type="evidence" value="ECO:0007669"/>
    <property type="project" value="InterPro"/>
</dbReference>
<name>A0A6F8PKV5_9GAMM</name>
<evidence type="ECO:0000313" key="12">
    <source>
        <dbReference type="Proteomes" id="UP000501466"/>
    </source>
</evidence>
<reference evidence="12" key="1">
    <citation type="submission" date="2019-11" db="EMBL/GenBank/DDBJ databases">
        <title>Isolation and characterization of two novel species in the genus Thiomicrorhabdus.</title>
        <authorList>
            <person name="Mochizuki J."/>
            <person name="Kojima H."/>
            <person name="Fukui M."/>
        </authorList>
    </citation>
    <scope>NUCLEOTIDE SEQUENCE [LARGE SCALE GENOMIC DNA]</scope>
    <source>
        <strain evidence="12">AkT22</strain>
    </source>
</reference>
<evidence type="ECO:0000256" key="2">
    <source>
        <dbReference type="ARBA" id="ARBA00023235"/>
    </source>
</evidence>
<dbReference type="PANTHER" id="PTHR21600:SF56">
    <property type="entry name" value="TRNA PSEUDOURIDINE SYNTHASE C"/>
    <property type="match status" value="1"/>
</dbReference>
<dbReference type="EMBL" id="AP021888">
    <property type="protein sequence ID" value="BBP42694.1"/>
    <property type="molecule type" value="Genomic_DNA"/>
</dbReference>
<evidence type="ECO:0000256" key="6">
    <source>
        <dbReference type="ARBA" id="ARBA00040675"/>
    </source>
</evidence>
<comment type="catalytic activity">
    <reaction evidence="3">
        <text>uridine(65) in tRNA = pseudouridine(65) in tRNA</text>
        <dbReference type="Rhea" id="RHEA:42536"/>
        <dbReference type="Rhea" id="RHEA-COMP:10103"/>
        <dbReference type="Rhea" id="RHEA-COMP:10104"/>
        <dbReference type="ChEBI" id="CHEBI:65314"/>
        <dbReference type="ChEBI" id="CHEBI:65315"/>
        <dbReference type="EC" id="5.4.99.26"/>
    </reaction>
</comment>
<dbReference type="RefSeq" id="WP_173290347.1">
    <property type="nucleotide sequence ID" value="NZ_AP021888.1"/>
</dbReference>
<dbReference type="InterPro" id="IPR006145">
    <property type="entry name" value="PsdUridine_synth_RsuA/RluA"/>
</dbReference>
<dbReference type="InterPro" id="IPR020103">
    <property type="entry name" value="PsdUridine_synth_cat_dom_sf"/>
</dbReference>
<keyword evidence="12" id="KW-1185">Reference proteome</keyword>
<evidence type="ECO:0000256" key="7">
    <source>
        <dbReference type="ARBA" id="ARBA00041803"/>
    </source>
</evidence>
<dbReference type="SUPFAM" id="SSF55120">
    <property type="entry name" value="Pseudouridine synthase"/>
    <property type="match status" value="1"/>
</dbReference>
<evidence type="ECO:0000313" key="11">
    <source>
        <dbReference type="EMBL" id="BBP42694.1"/>
    </source>
</evidence>
<protein>
    <recommendedName>
        <fullName evidence="6">tRNA pseudouridine synthase C</fullName>
        <ecNumber evidence="5">5.4.99.26</ecNumber>
    </recommendedName>
    <alternativeName>
        <fullName evidence="8">tRNA pseudouridine(65) synthase</fullName>
    </alternativeName>
    <alternativeName>
        <fullName evidence="9">tRNA pseudouridylate synthase C</fullName>
    </alternativeName>
    <alternativeName>
        <fullName evidence="7">tRNA-uridine isomerase C</fullName>
    </alternativeName>
</protein>
<evidence type="ECO:0000259" key="10">
    <source>
        <dbReference type="Pfam" id="PF00849"/>
    </source>
</evidence>
<dbReference type="Gene3D" id="3.30.2350.10">
    <property type="entry name" value="Pseudouridine synthase"/>
    <property type="match status" value="1"/>
</dbReference>
<evidence type="ECO:0000256" key="3">
    <source>
        <dbReference type="ARBA" id="ARBA00036607"/>
    </source>
</evidence>
<comment type="function">
    <text evidence="4">Responsible for synthesis of pseudouridine from uracil-65 in transfer RNAs.</text>
</comment>
<keyword evidence="1" id="KW-0819">tRNA processing</keyword>
<gene>
    <name evidence="11" type="primary">truC</name>
    <name evidence="11" type="ORF">THMIRHAT_04400</name>
</gene>
<proteinExistence type="predicted"/>
<dbReference type="KEGG" id="tzo:THMIRHAT_04400"/>
<dbReference type="EC" id="5.4.99.26" evidence="5"/>
<feature type="domain" description="Pseudouridine synthase RsuA/RluA-like" evidence="10">
    <location>
        <begin position="19"/>
        <end position="177"/>
    </location>
</feature>
<dbReference type="GO" id="GO:0000455">
    <property type="term" value="P:enzyme-directed rRNA pseudouridine synthesis"/>
    <property type="evidence" value="ECO:0007669"/>
    <property type="project" value="TreeGrafter"/>
</dbReference>
<evidence type="ECO:0000256" key="1">
    <source>
        <dbReference type="ARBA" id="ARBA00022694"/>
    </source>
</evidence>
<dbReference type="Pfam" id="PF00849">
    <property type="entry name" value="PseudoU_synth_2"/>
    <property type="match status" value="1"/>
</dbReference>
<dbReference type="AlphaFoldDB" id="A0A6F8PKV5"/>
<dbReference type="GO" id="GO:0160149">
    <property type="term" value="F:tRNA pseudouridine(65) synthase activity"/>
    <property type="evidence" value="ECO:0007669"/>
    <property type="project" value="UniProtKB-EC"/>
</dbReference>
<evidence type="ECO:0000256" key="9">
    <source>
        <dbReference type="ARBA" id="ARBA00043049"/>
    </source>
</evidence>
<dbReference type="GO" id="GO:0008033">
    <property type="term" value="P:tRNA processing"/>
    <property type="evidence" value="ECO:0007669"/>
    <property type="project" value="UniProtKB-KW"/>
</dbReference>
<evidence type="ECO:0000256" key="4">
    <source>
        <dbReference type="ARBA" id="ARBA00037670"/>
    </source>
</evidence>
<accession>A0A6F8PKV5</accession>
<evidence type="ECO:0000256" key="5">
    <source>
        <dbReference type="ARBA" id="ARBA00038943"/>
    </source>
</evidence>
<evidence type="ECO:0000256" key="8">
    <source>
        <dbReference type="ARBA" id="ARBA00041975"/>
    </source>
</evidence>
<organism evidence="11 12">
    <name type="scientific">Thiosulfativibrio zosterae</name>
    <dbReference type="NCBI Taxonomy" id="2675053"/>
    <lineage>
        <taxon>Bacteria</taxon>
        <taxon>Pseudomonadati</taxon>
        <taxon>Pseudomonadota</taxon>
        <taxon>Gammaproteobacteria</taxon>
        <taxon>Thiotrichales</taxon>
        <taxon>Piscirickettsiaceae</taxon>
        <taxon>Thiosulfativibrio</taxon>
    </lineage>
</organism>
<dbReference type="InterPro" id="IPR006224">
    <property type="entry name" value="PsdUridine_synth_RluA-like_CS"/>
</dbReference>
<dbReference type="InterPro" id="IPR050188">
    <property type="entry name" value="RluA_PseudoU_synthase"/>
</dbReference>
<sequence>MQTICQLENFKIIYQDDYLVAIHKPAGLLVHPSPIDKHETQFATQILESLLNQPVFPIHRLDKATSGILLFALNSQTANQVSQQMQNQLIQKHYLAIVRGWIPEIGETHLPLKQHFDKMVKQSQIDKPDQNASTYWKRLDTSTLEIPLNKFSSQRYSLIKLSPTTGRKHQLRRHLNALSYPIIGDVSHGDRNHNHLFHEQLGQHRLYLAATELHLTHPSLKTPLSITAPLEPSFVKACHFLNFSQP</sequence>
<dbReference type="PROSITE" id="PS01129">
    <property type="entry name" value="PSI_RLU"/>
    <property type="match status" value="1"/>
</dbReference>
<dbReference type="PANTHER" id="PTHR21600">
    <property type="entry name" value="MITOCHONDRIAL RNA PSEUDOURIDINE SYNTHASE"/>
    <property type="match status" value="1"/>
</dbReference>
<dbReference type="Proteomes" id="UP000501466">
    <property type="component" value="Chromosome"/>
</dbReference>
<keyword evidence="2" id="KW-0413">Isomerase</keyword>